<dbReference type="OrthoDB" id="10634053at2759"/>
<name>A0A9J6GVJ8_HAELO</name>
<evidence type="ECO:0000313" key="1">
    <source>
        <dbReference type="EMBL" id="KAH9378913.1"/>
    </source>
</evidence>
<dbReference type="VEuPathDB" id="VectorBase:HLOH_058106"/>
<dbReference type="Proteomes" id="UP000821853">
    <property type="component" value="Unassembled WGS sequence"/>
</dbReference>
<evidence type="ECO:0008006" key="3">
    <source>
        <dbReference type="Google" id="ProtNLM"/>
    </source>
</evidence>
<sequence length="92" mass="10763">MTRNPAIHTRHGPSVQCYTNPDLTFYKAPMDRTRATWWNTGETLSSDHCIIEVLVPLKDRLLTPRAQQLTDWQQYRRHLDCSLPPTIEDIDD</sequence>
<gene>
    <name evidence="1" type="ORF">HPB48_015661</name>
</gene>
<dbReference type="EMBL" id="JABSTR010000009">
    <property type="protein sequence ID" value="KAH9378913.1"/>
    <property type="molecule type" value="Genomic_DNA"/>
</dbReference>
<evidence type="ECO:0000313" key="2">
    <source>
        <dbReference type="Proteomes" id="UP000821853"/>
    </source>
</evidence>
<accession>A0A9J6GVJ8</accession>
<organism evidence="1 2">
    <name type="scientific">Haemaphysalis longicornis</name>
    <name type="common">Bush tick</name>
    <dbReference type="NCBI Taxonomy" id="44386"/>
    <lineage>
        <taxon>Eukaryota</taxon>
        <taxon>Metazoa</taxon>
        <taxon>Ecdysozoa</taxon>
        <taxon>Arthropoda</taxon>
        <taxon>Chelicerata</taxon>
        <taxon>Arachnida</taxon>
        <taxon>Acari</taxon>
        <taxon>Parasitiformes</taxon>
        <taxon>Ixodida</taxon>
        <taxon>Ixodoidea</taxon>
        <taxon>Ixodidae</taxon>
        <taxon>Haemaphysalinae</taxon>
        <taxon>Haemaphysalis</taxon>
    </lineage>
</organism>
<protein>
    <recommendedName>
        <fullName evidence="3">Endonuclease/exonuclease/phosphatase domain-containing protein</fullName>
    </recommendedName>
</protein>
<proteinExistence type="predicted"/>
<keyword evidence="2" id="KW-1185">Reference proteome</keyword>
<comment type="caution">
    <text evidence="1">The sequence shown here is derived from an EMBL/GenBank/DDBJ whole genome shotgun (WGS) entry which is preliminary data.</text>
</comment>
<dbReference type="AlphaFoldDB" id="A0A9J6GVJ8"/>
<reference evidence="1 2" key="1">
    <citation type="journal article" date="2020" name="Cell">
        <title>Large-Scale Comparative Analyses of Tick Genomes Elucidate Their Genetic Diversity and Vector Capacities.</title>
        <authorList>
            <consortium name="Tick Genome and Microbiome Consortium (TIGMIC)"/>
            <person name="Jia N."/>
            <person name="Wang J."/>
            <person name="Shi W."/>
            <person name="Du L."/>
            <person name="Sun Y."/>
            <person name="Zhan W."/>
            <person name="Jiang J.F."/>
            <person name="Wang Q."/>
            <person name="Zhang B."/>
            <person name="Ji P."/>
            <person name="Bell-Sakyi L."/>
            <person name="Cui X.M."/>
            <person name="Yuan T.T."/>
            <person name="Jiang B.G."/>
            <person name="Yang W.F."/>
            <person name="Lam T.T."/>
            <person name="Chang Q.C."/>
            <person name="Ding S.J."/>
            <person name="Wang X.J."/>
            <person name="Zhu J.G."/>
            <person name="Ruan X.D."/>
            <person name="Zhao L."/>
            <person name="Wei J.T."/>
            <person name="Ye R.Z."/>
            <person name="Que T.C."/>
            <person name="Du C.H."/>
            <person name="Zhou Y.H."/>
            <person name="Cheng J.X."/>
            <person name="Dai P.F."/>
            <person name="Guo W.B."/>
            <person name="Han X.H."/>
            <person name="Huang E.J."/>
            <person name="Li L.F."/>
            <person name="Wei W."/>
            <person name="Gao Y.C."/>
            <person name="Liu J.Z."/>
            <person name="Shao H.Z."/>
            <person name="Wang X."/>
            <person name="Wang C.C."/>
            <person name="Yang T.C."/>
            <person name="Huo Q.B."/>
            <person name="Li W."/>
            <person name="Chen H.Y."/>
            <person name="Chen S.E."/>
            <person name="Zhou L.G."/>
            <person name="Ni X.B."/>
            <person name="Tian J.H."/>
            <person name="Sheng Y."/>
            <person name="Liu T."/>
            <person name="Pan Y.S."/>
            <person name="Xia L.Y."/>
            <person name="Li J."/>
            <person name="Zhao F."/>
            <person name="Cao W.C."/>
        </authorList>
    </citation>
    <scope>NUCLEOTIDE SEQUENCE [LARGE SCALE GENOMIC DNA]</scope>
    <source>
        <strain evidence="1">HaeL-2018</strain>
    </source>
</reference>